<reference evidence="2" key="1">
    <citation type="submission" date="2016-12" db="EMBL/GenBank/DDBJ databases">
        <title>Complete Genome Sequence of Beggiatoa leptomitiformis D-401.</title>
        <authorList>
            <person name="Fomenkov A."/>
            <person name="Vincze T."/>
            <person name="Grabovich M."/>
            <person name="Anton B.P."/>
            <person name="Dubinina G."/>
            <person name="Orlova M."/>
            <person name="Belousova E."/>
            <person name="Roberts R.J."/>
        </authorList>
    </citation>
    <scope>NUCLEOTIDE SEQUENCE [LARGE SCALE GENOMIC DNA]</scope>
    <source>
        <strain evidence="2">D-401</strain>
    </source>
</reference>
<accession>A0A2N9Y9V0</accession>
<evidence type="ECO:0000313" key="2">
    <source>
        <dbReference type="Proteomes" id="UP000234271"/>
    </source>
</evidence>
<dbReference type="Proteomes" id="UP000234271">
    <property type="component" value="Chromosome"/>
</dbReference>
<organism evidence="1 2">
    <name type="scientific">Beggiatoa leptomitoformis</name>
    <dbReference type="NCBI Taxonomy" id="288004"/>
    <lineage>
        <taxon>Bacteria</taxon>
        <taxon>Pseudomonadati</taxon>
        <taxon>Pseudomonadota</taxon>
        <taxon>Gammaproteobacteria</taxon>
        <taxon>Thiotrichales</taxon>
        <taxon>Thiotrichaceae</taxon>
        <taxon>Beggiatoa</taxon>
    </lineage>
</organism>
<sequence>MSSNNKLELSRLLKKEVRTMGIRVNLMENPLFKEIYEKHFEENVQQGMEQGIQQGMEQGIQQGMEQGIRQGMERGIQQGINKATQQIVRQMLAEGLPIALITKVTQLSAEEIQRLH</sequence>
<evidence type="ECO:0000313" key="1">
    <source>
        <dbReference type="EMBL" id="AUI67231.2"/>
    </source>
</evidence>
<dbReference type="KEGG" id="blep:AL038_05950"/>
<dbReference type="RefSeq" id="WP_062150398.1">
    <property type="nucleotide sequence ID" value="NZ_CP012373.2"/>
</dbReference>
<evidence type="ECO:0008006" key="3">
    <source>
        <dbReference type="Google" id="ProtNLM"/>
    </source>
</evidence>
<protein>
    <recommendedName>
        <fullName evidence="3">Transposase</fullName>
    </recommendedName>
</protein>
<gene>
    <name evidence="1" type="ORF">BLE401_00020</name>
</gene>
<dbReference type="AlphaFoldDB" id="A0A2N9Y9V0"/>
<proteinExistence type="predicted"/>
<keyword evidence="2" id="KW-1185">Reference proteome</keyword>
<dbReference type="STRING" id="288004.AL038_05950"/>
<name>A0A2N9Y9V0_9GAMM</name>
<dbReference type="EMBL" id="CP018889">
    <property type="protein sequence ID" value="AUI67231.2"/>
    <property type="molecule type" value="Genomic_DNA"/>
</dbReference>